<feature type="transmembrane region" description="Helical" evidence="1">
    <location>
        <begin position="12"/>
        <end position="32"/>
    </location>
</feature>
<feature type="transmembrane region" description="Helical" evidence="1">
    <location>
        <begin position="346"/>
        <end position="363"/>
    </location>
</feature>
<feature type="transmembrane region" description="Helical" evidence="1">
    <location>
        <begin position="440"/>
        <end position="461"/>
    </location>
</feature>
<feature type="transmembrane region" description="Helical" evidence="1">
    <location>
        <begin position="317"/>
        <end position="334"/>
    </location>
</feature>
<comment type="caution">
    <text evidence="2">The sequence shown here is derived from an EMBL/GenBank/DDBJ whole genome shotgun (WGS) entry which is preliminary data.</text>
</comment>
<sequence length="728" mass="79397">MDSTRDTLWHRLRWPLLSTLLTIALAASRVAINPRFYFTDDTERGSFGQWWALGEYLSQGSLPILDPSAWQGGNYFAEGQWGILSPVTWLIGLSAYLAPDAALHVTAWKIAFLAVFSIGMYLLAMEFGSSRPWAALVAVMAPAAGFTVYMDAASWSTGLFDACLFPLVWWALRRAVEHGKSPWPYVLASFTLITFGYVFGVIVLVVVLVSSLVEHIVRRDRVRILRTLAASAWGALWTIVIYLPAIATSAVTTRSEAPYENTGFLNADVADLFTTASPLTTGSVFSWNGVTDGPLMYIAWILPLFPLFLPIARARTLLPVFVLGTAMLAFVLGPSDLGAIRWPIRMMPYLVIAVLVVFAVAATRAFPERLTRAKAWWSVALIVAMAYITWVAEMWSWKSIFAAAALQLLALAAIAWIALRRRGSASPAFVAGRTPRWQRQTNLVVIASMIVTLGVGGAQLLQWRESPLPGVDAPTDTESLESVLDDAEGDAIVVGDYMKGAGDPESWDERLMANLWYLSDANVSSVYTVLPFTSYATDLCSDLRGVTCEEALEVLWSEDEDTGLPVADLLDVSTILAAKTTFPDEPEAADGWSLTAEGEYTWRFDRDEPLPSAGGVTWTGEGTSVTELSLSDTSVSFTVSSVGSDPRVALSRLPFPGYSVSGAELADPIRDYLLTIDLSGVAEGTEVTVTFLPPPFPILVGAFAASWLVLIAWLIARATARRRARREG</sequence>
<feature type="transmembrane region" description="Helical" evidence="1">
    <location>
        <begin position="224"/>
        <end position="245"/>
    </location>
</feature>
<evidence type="ECO:0000313" key="2">
    <source>
        <dbReference type="EMBL" id="GGO66219.1"/>
    </source>
</evidence>
<feature type="transmembrane region" description="Helical" evidence="1">
    <location>
        <begin position="696"/>
        <end position="716"/>
    </location>
</feature>
<organism evidence="2 3">
    <name type="scientific">Microbacterium nanhaiense</name>
    <dbReference type="NCBI Taxonomy" id="1301026"/>
    <lineage>
        <taxon>Bacteria</taxon>
        <taxon>Bacillati</taxon>
        <taxon>Actinomycetota</taxon>
        <taxon>Actinomycetes</taxon>
        <taxon>Micrococcales</taxon>
        <taxon>Microbacteriaceae</taxon>
        <taxon>Microbacterium</taxon>
    </lineage>
</organism>
<dbReference type="Proteomes" id="UP000638043">
    <property type="component" value="Unassembled WGS sequence"/>
</dbReference>
<reference evidence="3" key="1">
    <citation type="journal article" date="2019" name="Int. J. Syst. Evol. Microbiol.">
        <title>The Global Catalogue of Microorganisms (GCM) 10K type strain sequencing project: providing services to taxonomists for standard genome sequencing and annotation.</title>
        <authorList>
            <consortium name="The Broad Institute Genomics Platform"/>
            <consortium name="The Broad Institute Genome Sequencing Center for Infectious Disease"/>
            <person name="Wu L."/>
            <person name="Ma J."/>
        </authorList>
    </citation>
    <scope>NUCLEOTIDE SEQUENCE [LARGE SCALE GENOMIC DNA]</scope>
    <source>
        <strain evidence="3">CGMCC 4.7181</strain>
    </source>
</reference>
<feature type="transmembrane region" description="Helical" evidence="1">
    <location>
        <begin position="375"/>
        <end position="393"/>
    </location>
</feature>
<evidence type="ECO:0000256" key="1">
    <source>
        <dbReference type="SAM" id="Phobius"/>
    </source>
</evidence>
<feature type="transmembrane region" description="Helical" evidence="1">
    <location>
        <begin position="133"/>
        <end position="150"/>
    </location>
</feature>
<evidence type="ECO:0008006" key="4">
    <source>
        <dbReference type="Google" id="ProtNLM"/>
    </source>
</evidence>
<keyword evidence="1" id="KW-0472">Membrane</keyword>
<name>A0ABQ2N407_9MICO</name>
<feature type="transmembrane region" description="Helical" evidence="1">
    <location>
        <begin position="399"/>
        <end position="419"/>
    </location>
</feature>
<keyword evidence="1" id="KW-1133">Transmembrane helix</keyword>
<proteinExistence type="predicted"/>
<gene>
    <name evidence="2" type="ORF">GCM10010910_25180</name>
</gene>
<evidence type="ECO:0000313" key="3">
    <source>
        <dbReference type="Proteomes" id="UP000638043"/>
    </source>
</evidence>
<feature type="transmembrane region" description="Helical" evidence="1">
    <location>
        <begin position="295"/>
        <end position="312"/>
    </location>
</feature>
<dbReference type="RefSeq" id="WP_188702411.1">
    <property type="nucleotide sequence ID" value="NZ_BMMQ01000008.1"/>
</dbReference>
<protein>
    <recommendedName>
        <fullName evidence="4">4-amino-4-deoxy-L-arabinose transferase</fullName>
    </recommendedName>
</protein>
<accession>A0ABQ2N407</accession>
<feature type="transmembrane region" description="Helical" evidence="1">
    <location>
        <begin position="110"/>
        <end position="127"/>
    </location>
</feature>
<feature type="transmembrane region" description="Helical" evidence="1">
    <location>
        <begin position="184"/>
        <end position="212"/>
    </location>
</feature>
<keyword evidence="1" id="KW-0812">Transmembrane</keyword>
<dbReference type="EMBL" id="BMMQ01000008">
    <property type="protein sequence ID" value="GGO66219.1"/>
    <property type="molecule type" value="Genomic_DNA"/>
</dbReference>
<keyword evidence="3" id="KW-1185">Reference proteome</keyword>